<dbReference type="PANTHER" id="PTHR10584:SF166">
    <property type="entry name" value="RIBOKINASE"/>
    <property type="match status" value="1"/>
</dbReference>
<reference evidence="5 6" key="2">
    <citation type="journal article" date="2016" name="Genome Announc.">
        <title>Permanent Draft Genome Sequences for Two Variants of Frankia sp. Strain CpI1, the First Frankia Strain Isolated from Root Nodules of Comptonia peregrina.</title>
        <authorList>
            <person name="Oshone R."/>
            <person name="Hurst S.G.IV."/>
            <person name="Abebe-Akele F."/>
            <person name="Simpson S."/>
            <person name="Morris K."/>
            <person name="Thomas W.K."/>
            <person name="Tisa L.S."/>
        </authorList>
    </citation>
    <scope>NUCLEOTIDE SEQUENCE [LARGE SCALE GENOMIC DNA]</scope>
    <source>
        <strain evidence="6">CpI1-S</strain>
    </source>
</reference>
<dbReference type="PANTHER" id="PTHR10584">
    <property type="entry name" value="SUGAR KINASE"/>
    <property type="match status" value="1"/>
</dbReference>
<organism evidence="5 6">
    <name type="scientific">Frankia torreyi</name>
    <dbReference type="NCBI Taxonomy" id="1856"/>
    <lineage>
        <taxon>Bacteria</taxon>
        <taxon>Bacillati</taxon>
        <taxon>Actinomycetota</taxon>
        <taxon>Actinomycetes</taxon>
        <taxon>Frankiales</taxon>
        <taxon>Frankiaceae</taxon>
        <taxon>Frankia</taxon>
    </lineage>
</organism>
<feature type="domain" description="Carbohydrate kinase PfkB" evidence="4">
    <location>
        <begin position="12"/>
        <end position="305"/>
    </location>
</feature>
<evidence type="ECO:0000313" key="5">
    <source>
        <dbReference type="EMBL" id="KJE24486.1"/>
    </source>
</evidence>
<evidence type="ECO:0000256" key="3">
    <source>
        <dbReference type="ARBA" id="ARBA00022777"/>
    </source>
</evidence>
<dbReference type="RefSeq" id="WP_044883947.1">
    <property type="nucleotide sequence ID" value="NZ_JYFN01000006.1"/>
</dbReference>
<dbReference type="OrthoDB" id="7946249at2"/>
<reference evidence="6" key="1">
    <citation type="submission" date="2015-02" db="EMBL/GenBank/DDBJ databases">
        <title>Draft Genome of Frankia sp. CpI1-S.</title>
        <authorList>
            <person name="Oshone R.T."/>
            <person name="Ngom M."/>
            <person name="Ghodhbane-Gtari F."/>
            <person name="Gtari M."/>
            <person name="Morris K."/>
            <person name="Thomas K."/>
            <person name="Sen A."/>
            <person name="Tisa L.S."/>
        </authorList>
    </citation>
    <scope>NUCLEOTIDE SEQUENCE [LARGE SCALE GENOMIC DNA]</scope>
    <source>
        <strain evidence="6">CpI1-S</strain>
    </source>
</reference>
<keyword evidence="3 5" id="KW-0418">Kinase</keyword>
<dbReference type="InterPro" id="IPR002173">
    <property type="entry name" value="Carboh/pur_kinase_PfkB_CS"/>
</dbReference>
<keyword evidence="6" id="KW-1185">Reference proteome</keyword>
<dbReference type="Proteomes" id="UP000032545">
    <property type="component" value="Unassembled WGS sequence"/>
</dbReference>
<dbReference type="Gene3D" id="3.40.1190.20">
    <property type="match status" value="1"/>
</dbReference>
<dbReference type="InterPro" id="IPR029056">
    <property type="entry name" value="Ribokinase-like"/>
</dbReference>
<dbReference type="EMBL" id="JYFN01000006">
    <property type="protein sequence ID" value="KJE24486.1"/>
    <property type="molecule type" value="Genomic_DNA"/>
</dbReference>
<dbReference type="PROSITE" id="PS00583">
    <property type="entry name" value="PFKB_KINASES_1"/>
    <property type="match status" value="1"/>
</dbReference>
<evidence type="ECO:0000256" key="1">
    <source>
        <dbReference type="ARBA" id="ARBA00010688"/>
    </source>
</evidence>
<dbReference type="AlphaFoldDB" id="A0A0D8BK19"/>
<dbReference type="Pfam" id="PF00294">
    <property type="entry name" value="PfkB"/>
    <property type="match status" value="1"/>
</dbReference>
<dbReference type="PATRIC" id="fig|1502723.3.peg.5000"/>
<dbReference type="InterPro" id="IPR011611">
    <property type="entry name" value="PfkB_dom"/>
</dbReference>
<dbReference type="InterPro" id="IPR002139">
    <property type="entry name" value="Ribo/fructo_kinase"/>
</dbReference>
<proteinExistence type="inferred from homology"/>
<dbReference type="SUPFAM" id="SSF53613">
    <property type="entry name" value="Ribokinase-like"/>
    <property type="match status" value="1"/>
</dbReference>
<dbReference type="GO" id="GO:0004747">
    <property type="term" value="F:ribokinase activity"/>
    <property type="evidence" value="ECO:0007669"/>
    <property type="project" value="UniProtKB-EC"/>
</dbReference>
<dbReference type="PRINTS" id="PR00990">
    <property type="entry name" value="RIBOKINASE"/>
</dbReference>
<protein>
    <submittedName>
        <fullName evidence="5">Sugar kinase, ribokinase</fullName>
        <ecNumber evidence="5">2.7.1.15</ecNumber>
    </submittedName>
</protein>
<dbReference type="GO" id="GO:0005829">
    <property type="term" value="C:cytosol"/>
    <property type="evidence" value="ECO:0007669"/>
    <property type="project" value="TreeGrafter"/>
</dbReference>
<dbReference type="EC" id="2.7.1.15" evidence="5"/>
<evidence type="ECO:0000313" key="6">
    <source>
        <dbReference type="Proteomes" id="UP000032545"/>
    </source>
</evidence>
<keyword evidence="2 5" id="KW-0808">Transferase</keyword>
<evidence type="ECO:0000256" key="2">
    <source>
        <dbReference type="ARBA" id="ARBA00022679"/>
    </source>
</evidence>
<name>A0A0D8BK19_9ACTN</name>
<gene>
    <name evidence="5" type="ORF">FF36_01217</name>
</gene>
<accession>A0A0D8BK19</accession>
<comment type="caution">
    <text evidence="5">The sequence shown here is derived from an EMBL/GenBank/DDBJ whole genome shotgun (WGS) entry which is preliminary data.</text>
</comment>
<evidence type="ECO:0000259" key="4">
    <source>
        <dbReference type="Pfam" id="PF00294"/>
    </source>
</evidence>
<sequence>MVLHGPAGRFFVVGAFVLDCLVSTRRLPRWGRDVRADAMRTVPGGKALNQAVTLARLGLPVTAVGAVGADGVGAAVRAALAGEGVDVSAITAVPDVPTPVCVVHVRGDGEKAVVWRVPEALAVTGDQVHAAAAATDGPVDAALVTFEFAERAADLVTAAAKAATRVVVNPAPAPADPAVVGAVPWEQVDILVPNETEARALLAGRAAARGPAGRLAEAVAETLGVPTVCVTLGERGCVLRTGGGTTVHPAVAARVIDTTGASDAFTAVLVARLVAGDDPATAVHHAQAAAALTVSRVGAYEALPTAGELRELVFGLRNPPG</sequence>
<comment type="similarity">
    <text evidence="1">Belongs to the carbohydrate kinase PfkB family.</text>
</comment>